<gene>
    <name evidence="1" type="ORF">ENR47_00265</name>
</gene>
<organism evidence="1">
    <name type="scientific">Oscillatoriales cyanobacterium SpSt-402</name>
    <dbReference type="NCBI Taxonomy" id="2282168"/>
    <lineage>
        <taxon>Bacteria</taxon>
        <taxon>Bacillati</taxon>
        <taxon>Cyanobacteriota</taxon>
        <taxon>Cyanophyceae</taxon>
        <taxon>Oscillatoriophycideae</taxon>
        <taxon>Oscillatoriales</taxon>
    </lineage>
</organism>
<name>A0A832M3V1_9CYAN</name>
<reference evidence="1" key="1">
    <citation type="journal article" date="2020" name="mSystems">
        <title>Genome- and Community-Level Interaction Insights into Carbon Utilization and Element Cycling Functions of Hydrothermarchaeota in Hydrothermal Sediment.</title>
        <authorList>
            <person name="Zhou Z."/>
            <person name="Liu Y."/>
            <person name="Xu W."/>
            <person name="Pan J."/>
            <person name="Luo Z.H."/>
            <person name="Li M."/>
        </authorList>
    </citation>
    <scope>NUCLEOTIDE SEQUENCE [LARGE SCALE GENOMIC DNA]</scope>
    <source>
        <strain evidence="1">SpSt-402</strain>
    </source>
</reference>
<evidence type="ECO:0000313" key="1">
    <source>
        <dbReference type="EMBL" id="HGW92706.1"/>
    </source>
</evidence>
<dbReference type="EMBL" id="DSRD01000017">
    <property type="protein sequence ID" value="HGW92706.1"/>
    <property type="molecule type" value="Genomic_DNA"/>
</dbReference>
<comment type="caution">
    <text evidence="1">The sequence shown here is derived from an EMBL/GenBank/DDBJ whole genome shotgun (WGS) entry which is preliminary data.</text>
</comment>
<accession>A0A832M3V1</accession>
<dbReference type="AlphaFoldDB" id="A0A832M3V1"/>
<evidence type="ECO:0008006" key="2">
    <source>
        <dbReference type="Google" id="ProtNLM"/>
    </source>
</evidence>
<proteinExistence type="predicted"/>
<sequence>MLTDSDGYLINECHWDLIQAPWINLVGDLRERCVNLLGDRLHSLYLRGSVPRGLAIPNISDLDSVAILRSEFKSGLEDLLQPLKTQLIQQYPFCSKIEIALITETEIQSPESYWQATIQTQGLCIYGEDVRSQLPRFKPGIAMLTHAFDLADDLAETQEFLRRLSSEDPHLESQIKAQCSWITRRMVRTGFELVMEAENTFTRDLHPCYEAFSQHFPEQERFMRKALELAIQPASDRAGLLMFLSHFGGWLVNAVDSAFAEIV</sequence>
<protein>
    <recommendedName>
        <fullName evidence="2">Nucleotidyltransferase</fullName>
    </recommendedName>
</protein>